<protein>
    <submittedName>
        <fullName evidence="1">Uncharacterized protein</fullName>
    </submittedName>
</protein>
<gene>
    <name evidence="1" type="ORF">AsAng_0035370</name>
</gene>
<reference evidence="1" key="1">
    <citation type="submission" date="2022-09" db="EMBL/GenBank/DDBJ databases">
        <title>Aureispira anguillicida sp. nov., isolated from Leptocephalus of Japanese eel Anguilla japonica.</title>
        <authorList>
            <person name="Yuasa K."/>
            <person name="Mekata T."/>
            <person name="Ikunari K."/>
        </authorList>
    </citation>
    <scope>NUCLEOTIDE SEQUENCE</scope>
    <source>
        <strain evidence="1">EL160426</strain>
    </source>
</reference>
<evidence type="ECO:0000313" key="2">
    <source>
        <dbReference type="Proteomes" id="UP001060919"/>
    </source>
</evidence>
<proteinExistence type="predicted"/>
<dbReference type="EMBL" id="AP026867">
    <property type="protein sequence ID" value="BDS12812.1"/>
    <property type="molecule type" value="Genomic_DNA"/>
</dbReference>
<dbReference type="AlphaFoldDB" id="A0A915YGN7"/>
<accession>A0A915YGN7</accession>
<dbReference type="RefSeq" id="WP_264788163.1">
    <property type="nucleotide sequence ID" value="NZ_AP026867.1"/>
</dbReference>
<name>A0A915YGN7_9BACT</name>
<dbReference type="KEGG" id="aup:AsAng_0035370"/>
<dbReference type="Proteomes" id="UP001060919">
    <property type="component" value="Chromosome"/>
</dbReference>
<organism evidence="1 2">
    <name type="scientific">Aureispira anguillae</name>
    <dbReference type="NCBI Taxonomy" id="2864201"/>
    <lineage>
        <taxon>Bacteria</taxon>
        <taxon>Pseudomonadati</taxon>
        <taxon>Bacteroidota</taxon>
        <taxon>Saprospiria</taxon>
        <taxon>Saprospirales</taxon>
        <taxon>Saprospiraceae</taxon>
        <taxon>Aureispira</taxon>
    </lineage>
</organism>
<evidence type="ECO:0000313" key="1">
    <source>
        <dbReference type="EMBL" id="BDS12812.1"/>
    </source>
</evidence>
<sequence>MNRFVFITLFIHSFFLTSAQTIQQRIDWGQTIRKDGIIEYSKTTHRYNRQGLKIETYYKLDIGEQEGEEFLRAKLFYDIIGRVQLVEYYEDTVHDFDDNPSYTTIYQHNKNYTLKRTFGLNLAETKTYYYKDSHKRISEVKEIKEVRNYLDEDQSAYASDYKIAKWVLKNYNQAGLLLGERYKKSATEDISKTIYTYDSETKLLLSKKSYALTKTKSLNQPLLRNTFIYHYDSKNRLVKVENRDSTISYLYKNNLLWIKEKKTPWITQKDIYKDGVLVTTKWYDFSSKYNSYLKNETGLIKTINYHFDYYKQEVKTKPFPLLSIEKAIQKQLADYSILDVVTGDLNLDDKEDAVVVLEKICDPSFGDYMDDNSFCRLTALLIQESPLVYRVQATNKFLFQCKDCSGPVGDSYDENESISIDKGTVQFSSAYGSSDRDYTDVSFEYNKKGKNWFLATISKSSSSLNEEGAGRSAHKNYSNHKIPFKDYRSDLLWKL</sequence>
<keyword evidence="2" id="KW-1185">Reference proteome</keyword>